<proteinExistence type="predicted"/>
<feature type="signal peptide" evidence="1">
    <location>
        <begin position="1"/>
        <end position="27"/>
    </location>
</feature>
<accession>F0SIP4</accession>
<dbReference type="STRING" id="756272.Plabr_3121"/>
<dbReference type="KEGG" id="pbs:Plabr_3121"/>
<dbReference type="EMBL" id="CP002546">
    <property type="protein sequence ID" value="ADY60718.1"/>
    <property type="molecule type" value="Genomic_DNA"/>
</dbReference>
<evidence type="ECO:0000256" key="1">
    <source>
        <dbReference type="SAM" id="SignalP"/>
    </source>
</evidence>
<dbReference type="PROSITE" id="PS51257">
    <property type="entry name" value="PROKAR_LIPOPROTEIN"/>
    <property type="match status" value="1"/>
</dbReference>
<evidence type="ECO:0008006" key="4">
    <source>
        <dbReference type="Google" id="ProtNLM"/>
    </source>
</evidence>
<keyword evidence="3" id="KW-1185">Reference proteome</keyword>
<reference evidence="3" key="1">
    <citation type="submission" date="2011-02" db="EMBL/GenBank/DDBJ databases">
        <title>The complete genome of Planctomyces brasiliensis DSM 5305.</title>
        <authorList>
            <person name="Lucas S."/>
            <person name="Copeland A."/>
            <person name="Lapidus A."/>
            <person name="Bruce D."/>
            <person name="Goodwin L."/>
            <person name="Pitluck S."/>
            <person name="Kyrpides N."/>
            <person name="Mavromatis K."/>
            <person name="Pagani I."/>
            <person name="Ivanova N."/>
            <person name="Ovchinnikova G."/>
            <person name="Lu M."/>
            <person name="Detter J.C."/>
            <person name="Han C."/>
            <person name="Land M."/>
            <person name="Hauser L."/>
            <person name="Markowitz V."/>
            <person name="Cheng J.-F."/>
            <person name="Hugenholtz P."/>
            <person name="Woyke T."/>
            <person name="Wu D."/>
            <person name="Tindall B."/>
            <person name="Pomrenke H.G."/>
            <person name="Brambilla E."/>
            <person name="Klenk H.-P."/>
            <person name="Eisen J.A."/>
        </authorList>
    </citation>
    <scope>NUCLEOTIDE SEQUENCE [LARGE SCALE GENOMIC DNA]</scope>
    <source>
        <strain evidence="3">ATCC 49424 / DSM 5305 / JCM 21570 / NBRC 103401 / IFAM 1448</strain>
    </source>
</reference>
<gene>
    <name evidence="2" type="ordered locus">Plabr_3121</name>
</gene>
<organism evidence="2 3">
    <name type="scientific">Rubinisphaera brasiliensis (strain ATCC 49424 / DSM 5305 / JCM 21570 / IAM 15109 / NBRC 103401 / IFAM 1448)</name>
    <name type="common">Planctomyces brasiliensis</name>
    <dbReference type="NCBI Taxonomy" id="756272"/>
    <lineage>
        <taxon>Bacteria</taxon>
        <taxon>Pseudomonadati</taxon>
        <taxon>Planctomycetota</taxon>
        <taxon>Planctomycetia</taxon>
        <taxon>Planctomycetales</taxon>
        <taxon>Planctomycetaceae</taxon>
        <taxon>Rubinisphaera</taxon>
    </lineage>
</organism>
<evidence type="ECO:0000313" key="3">
    <source>
        <dbReference type="Proteomes" id="UP000006860"/>
    </source>
</evidence>
<sequence>MKYGLLILMIIAIIACPFRCMSSMASAGDDVNGAQAKSCCCCCKTADPAGSSEESPAESQTEGSATCLCHGVVNTGVDVTFSFDLLEDTLASLELALLSLSTELGTPQEHLLSSLKDDSGGYALCIRHCALLV</sequence>
<dbReference type="RefSeq" id="WP_013629439.1">
    <property type="nucleotide sequence ID" value="NC_015174.1"/>
</dbReference>
<dbReference type="Proteomes" id="UP000006860">
    <property type="component" value="Chromosome"/>
</dbReference>
<protein>
    <recommendedName>
        <fullName evidence="4">Secreted protein</fullName>
    </recommendedName>
</protein>
<name>F0SIP4_RUBBR</name>
<dbReference type="HOGENOM" id="CLU_1905179_0_0_0"/>
<evidence type="ECO:0000313" key="2">
    <source>
        <dbReference type="EMBL" id="ADY60718.1"/>
    </source>
</evidence>
<keyword evidence="1" id="KW-0732">Signal</keyword>
<feature type="chain" id="PRO_5003258575" description="Secreted protein" evidence="1">
    <location>
        <begin position="28"/>
        <end position="133"/>
    </location>
</feature>
<dbReference type="AlphaFoldDB" id="F0SIP4"/>